<dbReference type="Pfam" id="PF00582">
    <property type="entry name" value="Usp"/>
    <property type="match status" value="1"/>
</dbReference>
<dbReference type="Gene3D" id="3.40.50.620">
    <property type="entry name" value="HUPs"/>
    <property type="match status" value="2"/>
</dbReference>
<name>A0A953HVG8_9BACT</name>
<organism evidence="3 4">
    <name type="scientific">Membranihabitans marinus</name>
    <dbReference type="NCBI Taxonomy" id="1227546"/>
    <lineage>
        <taxon>Bacteria</taxon>
        <taxon>Pseudomonadati</taxon>
        <taxon>Bacteroidota</taxon>
        <taxon>Saprospiria</taxon>
        <taxon>Saprospirales</taxon>
        <taxon>Saprospiraceae</taxon>
        <taxon>Membranihabitans</taxon>
    </lineage>
</organism>
<dbReference type="PANTHER" id="PTHR46268:SF6">
    <property type="entry name" value="UNIVERSAL STRESS PROTEIN UP12"/>
    <property type="match status" value="1"/>
</dbReference>
<dbReference type="InterPro" id="IPR006016">
    <property type="entry name" value="UspA"/>
</dbReference>
<comment type="similarity">
    <text evidence="1">Belongs to the universal stress protein A family.</text>
</comment>
<evidence type="ECO:0000313" key="4">
    <source>
        <dbReference type="Proteomes" id="UP000753961"/>
    </source>
</evidence>
<proteinExistence type="inferred from homology"/>
<dbReference type="InterPro" id="IPR014729">
    <property type="entry name" value="Rossmann-like_a/b/a_fold"/>
</dbReference>
<evidence type="ECO:0000256" key="1">
    <source>
        <dbReference type="ARBA" id="ARBA00008791"/>
    </source>
</evidence>
<protein>
    <submittedName>
        <fullName evidence="3">Universal stress protein</fullName>
    </submittedName>
</protein>
<keyword evidence="4" id="KW-1185">Reference proteome</keyword>
<dbReference type="RefSeq" id="WP_222580541.1">
    <property type="nucleotide sequence ID" value="NZ_JAHVHU010000011.1"/>
</dbReference>
<dbReference type="InterPro" id="IPR006015">
    <property type="entry name" value="Universal_stress_UspA"/>
</dbReference>
<evidence type="ECO:0000259" key="2">
    <source>
        <dbReference type="Pfam" id="PF00582"/>
    </source>
</evidence>
<dbReference type="PRINTS" id="PR01438">
    <property type="entry name" value="UNVRSLSTRESS"/>
</dbReference>
<sequence>MKKIVHPTDFSKNASTALSFAIGLCETFNAELILVSIGDLPSVRPSSSSLFSFSEIERKQGLSLNDKLKSYAKPHLTDTDLQVSYRVALNSTYAKGILEVVQDTKADLIVAGTKGQSELKQILMGSTTKELVSTAPCPVLAIPEKAVFDGFNSIVYASDDVPKDIFIINKVAPFAQAFGARISALHVFKKEPKMDAEKSDYIQEICEGVTYSNFKCDTRVSPDVSQTLVDYVIENKADLLVLYEKEAKGIRKLFRKGRVKEFIDYVATVPLMSYNTHALQKKR</sequence>
<dbReference type="CDD" id="cd00293">
    <property type="entry name" value="USP-like"/>
    <property type="match status" value="1"/>
</dbReference>
<dbReference type="PANTHER" id="PTHR46268">
    <property type="entry name" value="STRESS RESPONSE PROTEIN NHAX"/>
    <property type="match status" value="1"/>
</dbReference>
<reference evidence="3" key="1">
    <citation type="submission" date="2021-06" db="EMBL/GenBank/DDBJ databases">
        <title>44 bacteria genomes isolated from Dapeng, Shenzhen.</title>
        <authorList>
            <person name="Zheng W."/>
            <person name="Yu S."/>
            <person name="Huang Y."/>
        </authorList>
    </citation>
    <scope>NUCLEOTIDE SEQUENCE</scope>
    <source>
        <strain evidence="3">DP5N28-2</strain>
    </source>
</reference>
<accession>A0A953HVG8</accession>
<evidence type="ECO:0000313" key="3">
    <source>
        <dbReference type="EMBL" id="MBY5959005.1"/>
    </source>
</evidence>
<dbReference type="AlphaFoldDB" id="A0A953HVG8"/>
<dbReference type="SUPFAM" id="SSF52402">
    <property type="entry name" value="Adenine nucleotide alpha hydrolases-like"/>
    <property type="match status" value="2"/>
</dbReference>
<dbReference type="Proteomes" id="UP000753961">
    <property type="component" value="Unassembled WGS sequence"/>
</dbReference>
<gene>
    <name evidence="3" type="ORF">KUV50_12710</name>
</gene>
<feature type="domain" description="UspA" evidence="2">
    <location>
        <begin position="1"/>
        <end position="143"/>
    </location>
</feature>
<comment type="caution">
    <text evidence="3">The sequence shown here is derived from an EMBL/GenBank/DDBJ whole genome shotgun (WGS) entry which is preliminary data.</text>
</comment>
<dbReference type="EMBL" id="JAHVHU010000011">
    <property type="protein sequence ID" value="MBY5959005.1"/>
    <property type="molecule type" value="Genomic_DNA"/>
</dbReference>